<evidence type="ECO:0000256" key="5">
    <source>
        <dbReference type="ARBA" id="ARBA00022833"/>
    </source>
</evidence>
<dbReference type="NCBIfam" id="NF040865">
    <property type="entry name" value="a_tRNA_ed_AlaXM"/>
    <property type="match status" value="1"/>
</dbReference>
<dbReference type="Gene3D" id="2.40.30.130">
    <property type="match status" value="1"/>
</dbReference>
<dbReference type="SUPFAM" id="SSF50447">
    <property type="entry name" value="Translation proteins"/>
    <property type="match status" value="1"/>
</dbReference>
<sequence>MSEIFPPSSPLNKKLYLFDSYIREFDATVVDITQEGIVLDRTAFYPGGGGLEPDKGFIQINGNKYEILEVKEINGEIYHKLSDYQFFKTNVKIKGEIDWARRYRMMRLHTASHIIASIAYTKYGAKITGGNISPDYAKDDFPIESKEILQKIVEEANEIAKQSIPVKVYFLRRDEALKIPGVVKLAERMPPDLEVWRIVEIEGIDIQADGGPHVKNTSEIGEISLLKVENKGKNRKRIYYTVKP</sequence>
<dbReference type="PANTHER" id="PTHR43462">
    <property type="entry name" value="ALANYL-TRNA EDITING PROTEIN"/>
    <property type="match status" value="1"/>
</dbReference>
<proteinExistence type="predicted"/>
<dbReference type="GO" id="GO:0046872">
    <property type="term" value="F:metal ion binding"/>
    <property type="evidence" value="ECO:0007669"/>
    <property type="project" value="UniProtKB-KW"/>
</dbReference>
<accession>A0A8D5ZIM7</accession>
<dbReference type="GeneID" id="66163781"/>
<dbReference type="SMART" id="SM00863">
    <property type="entry name" value="tRNA_SAD"/>
    <property type="match status" value="1"/>
</dbReference>
<evidence type="ECO:0000256" key="3">
    <source>
        <dbReference type="ARBA" id="ARBA00022490"/>
    </source>
</evidence>
<gene>
    <name evidence="7" type="ORF">KN1_20510</name>
</gene>
<dbReference type="InterPro" id="IPR018165">
    <property type="entry name" value="Ala-tRNA-synth_IIc_core"/>
</dbReference>
<dbReference type="InterPro" id="IPR018164">
    <property type="entry name" value="Ala-tRNA-synth_IIc_N"/>
</dbReference>
<evidence type="ECO:0000256" key="2">
    <source>
        <dbReference type="ARBA" id="ARBA00004496"/>
    </source>
</evidence>
<dbReference type="KEGG" id="csty:KN1_20510"/>
<dbReference type="Pfam" id="PF01411">
    <property type="entry name" value="tRNA-synt_2c"/>
    <property type="match status" value="1"/>
</dbReference>
<name>A0A8D5ZIM7_9CREN</name>
<feature type="domain" description="Alanyl-transfer RNA synthetases family profile" evidence="6">
    <location>
        <begin position="1"/>
        <end position="244"/>
    </location>
</feature>
<comment type="subcellular location">
    <subcellularLocation>
        <location evidence="2">Cytoplasm</location>
    </subcellularLocation>
</comment>
<evidence type="ECO:0000256" key="1">
    <source>
        <dbReference type="ARBA" id="ARBA00001947"/>
    </source>
</evidence>
<keyword evidence="8" id="KW-1185">Reference proteome</keyword>
<dbReference type="Gene3D" id="3.30.980.10">
    <property type="entry name" value="Threonyl-trna Synthetase, Chain A, domain 2"/>
    <property type="match status" value="1"/>
</dbReference>
<dbReference type="AlphaFoldDB" id="A0A8D5ZIM7"/>
<keyword evidence="4" id="KW-0479">Metal-binding</keyword>
<evidence type="ECO:0000313" key="7">
    <source>
        <dbReference type="EMBL" id="BCU70754.1"/>
    </source>
</evidence>
<dbReference type="InterPro" id="IPR018163">
    <property type="entry name" value="Thr/Ala-tRNA-synth_IIc_edit"/>
</dbReference>
<dbReference type="SUPFAM" id="SSF55186">
    <property type="entry name" value="ThrRS/AlaRS common domain"/>
    <property type="match status" value="1"/>
</dbReference>
<dbReference type="PROSITE" id="PS50860">
    <property type="entry name" value="AA_TRNA_LIGASE_II_ALA"/>
    <property type="match status" value="1"/>
</dbReference>
<dbReference type="Pfam" id="PF07973">
    <property type="entry name" value="tRNA_SAD"/>
    <property type="match status" value="1"/>
</dbReference>
<keyword evidence="3" id="KW-0963">Cytoplasm</keyword>
<dbReference type="GO" id="GO:0003676">
    <property type="term" value="F:nucleic acid binding"/>
    <property type="evidence" value="ECO:0007669"/>
    <property type="project" value="InterPro"/>
</dbReference>
<reference evidence="7 8" key="1">
    <citation type="submission" date="2021-04" db="EMBL/GenBank/DDBJ databases">
        <title>Complete genome sequence of Stygiolobus sp. KN-1.</title>
        <authorList>
            <person name="Nakamura K."/>
            <person name="Sakai H."/>
            <person name="Kurosawa N."/>
        </authorList>
    </citation>
    <scope>NUCLEOTIDE SEQUENCE [LARGE SCALE GENOMIC DNA]</scope>
    <source>
        <strain evidence="7 8">KN-1</strain>
    </source>
</reference>
<protein>
    <submittedName>
        <fullName evidence="7">Alanyl-tRNA editing protein AlaX</fullName>
    </submittedName>
</protein>
<dbReference type="InterPro" id="IPR009000">
    <property type="entry name" value="Transl_B-barrel_sf"/>
</dbReference>
<comment type="cofactor">
    <cofactor evidence="1">
        <name>Zn(2+)</name>
        <dbReference type="ChEBI" id="CHEBI:29105"/>
    </cofactor>
</comment>
<dbReference type="GO" id="GO:0005737">
    <property type="term" value="C:cytoplasm"/>
    <property type="evidence" value="ECO:0007669"/>
    <property type="project" value="UniProtKB-SubCell"/>
</dbReference>
<dbReference type="Proteomes" id="UP000825123">
    <property type="component" value="Chromosome"/>
</dbReference>
<dbReference type="GO" id="GO:0006419">
    <property type="term" value="P:alanyl-tRNA aminoacylation"/>
    <property type="evidence" value="ECO:0007669"/>
    <property type="project" value="InterPro"/>
</dbReference>
<evidence type="ECO:0000256" key="4">
    <source>
        <dbReference type="ARBA" id="ARBA00022723"/>
    </source>
</evidence>
<dbReference type="EMBL" id="AP024597">
    <property type="protein sequence ID" value="BCU70754.1"/>
    <property type="molecule type" value="Genomic_DNA"/>
</dbReference>
<dbReference type="GO" id="GO:0004813">
    <property type="term" value="F:alanine-tRNA ligase activity"/>
    <property type="evidence" value="ECO:0007669"/>
    <property type="project" value="InterPro"/>
</dbReference>
<dbReference type="RefSeq" id="WP_221287417.1">
    <property type="nucleotide sequence ID" value="NZ_AP024597.1"/>
</dbReference>
<dbReference type="InterPro" id="IPR012947">
    <property type="entry name" value="tRNA_SAD"/>
</dbReference>
<dbReference type="InterPro" id="IPR053424">
    <property type="entry name" value="Alanyl-tRNA_Edit-Domain"/>
</dbReference>
<evidence type="ECO:0000313" key="8">
    <source>
        <dbReference type="Proteomes" id="UP000825123"/>
    </source>
</evidence>
<dbReference type="InterPro" id="IPR051335">
    <property type="entry name" value="Alanyl-tRNA_Editing_Enzymes"/>
</dbReference>
<dbReference type="PANTHER" id="PTHR43462:SF1">
    <property type="entry name" value="ALANYL-TRNA EDITING PROTEIN AARSD1"/>
    <property type="match status" value="1"/>
</dbReference>
<organism evidence="7 8">
    <name type="scientific">Stygiolobus caldivivus</name>
    <dbReference type="NCBI Taxonomy" id="2824673"/>
    <lineage>
        <taxon>Archaea</taxon>
        <taxon>Thermoproteota</taxon>
        <taxon>Thermoprotei</taxon>
        <taxon>Sulfolobales</taxon>
        <taxon>Sulfolobaceae</taxon>
        <taxon>Stygiolobus</taxon>
    </lineage>
</organism>
<dbReference type="GO" id="GO:0002161">
    <property type="term" value="F:aminoacyl-tRNA deacylase activity"/>
    <property type="evidence" value="ECO:0007669"/>
    <property type="project" value="UniProtKB-ARBA"/>
</dbReference>
<evidence type="ECO:0000259" key="6">
    <source>
        <dbReference type="PROSITE" id="PS50860"/>
    </source>
</evidence>
<dbReference type="GO" id="GO:0005524">
    <property type="term" value="F:ATP binding"/>
    <property type="evidence" value="ECO:0007669"/>
    <property type="project" value="InterPro"/>
</dbReference>
<keyword evidence="5" id="KW-0862">Zinc</keyword>